<evidence type="ECO:0000313" key="5">
    <source>
        <dbReference type="Proteomes" id="UP000827721"/>
    </source>
</evidence>
<dbReference type="Gene3D" id="3.80.10.10">
    <property type="entry name" value="Ribonuclease Inhibitor"/>
    <property type="match status" value="1"/>
</dbReference>
<evidence type="ECO:0000256" key="2">
    <source>
        <dbReference type="SAM" id="Coils"/>
    </source>
</evidence>
<dbReference type="Pfam" id="PF23247">
    <property type="entry name" value="LRR_RPS2"/>
    <property type="match status" value="1"/>
</dbReference>
<keyword evidence="1" id="KW-0611">Plant defense</keyword>
<sequence length="269" mass="30784">MDCVSPILDVVTRLWDCTANRAVYICDLQDNLNSLRDLKLELENISKDVETKADVAEQQQYSARTNQVKGWLLSVQLKLKEVDDILQKGEEEIQQKCLGSCCPRHCCTSYRLGKQVIKKIDAVKELINKGHFDVVADKNLTRVMYTPQLRFLCVMECESLEEIIACEFGSSEIEEDVEIFSNLKAVYFRDVPKLKSICRRAMPFSSLRDIIVLDCPSLTKLPFTAETAKSIKGIGGDRHWWDNLEWEDEAMKHSFTSKFQQISVPLPPT</sequence>
<name>A0ABQ8HL83_9ROSI</name>
<comment type="caution">
    <text evidence="4">The sequence shown here is derived from an EMBL/GenBank/DDBJ whole genome shotgun (WGS) entry which is preliminary data.</text>
</comment>
<keyword evidence="5" id="KW-1185">Reference proteome</keyword>
<evidence type="ECO:0000256" key="1">
    <source>
        <dbReference type="ARBA" id="ARBA00022821"/>
    </source>
</evidence>
<keyword evidence="2" id="KW-0175">Coiled coil</keyword>
<reference evidence="4 5" key="1">
    <citation type="submission" date="2021-02" db="EMBL/GenBank/DDBJ databases">
        <title>Plant Genome Project.</title>
        <authorList>
            <person name="Zhang R.-G."/>
        </authorList>
    </citation>
    <scope>NUCLEOTIDE SEQUENCE [LARGE SCALE GENOMIC DNA]</scope>
    <source>
        <tissue evidence="4">Leaves</tissue>
    </source>
</reference>
<feature type="coiled-coil region" evidence="2">
    <location>
        <begin position="28"/>
        <end position="59"/>
    </location>
</feature>
<dbReference type="InterPro" id="IPR057135">
    <property type="entry name" value="At4g27190-like_LRR"/>
</dbReference>
<dbReference type="PANTHER" id="PTHR33463">
    <property type="entry name" value="NB-ARC DOMAIN-CONTAINING PROTEIN-RELATED"/>
    <property type="match status" value="1"/>
</dbReference>
<dbReference type="InterPro" id="IPR032675">
    <property type="entry name" value="LRR_dom_sf"/>
</dbReference>
<dbReference type="InterPro" id="IPR050905">
    <property type="entry name" value="Plant_NBS-LRR"/>
</dbReference>
<organism evidence="4 5">
    <name type="scientific">Xanthoceras sorbifolium</name>
    <dbReference type="NCBI Taxonomy" id="99658"/>
    <lineage>
        <taxon>Eukaryota</taxon>
        <taxon>Viridiplantae</taxon>
        <taxon>Streptophyta</taxon>
        <taxon>Embryophyta</taxon>
        <taxon>Tracheophyta</taxon>
        <taxon>Spermatophyta</taxon>
        <taxon>Magnoliopsida</taxon>
        <taxon>eudicotyledons</taxon>
        <taxon>Gunneridae</taxon>
        <taxon>Pentapetalae</taxon>
        <taxon>rosids</taxon>
        <taxon>malvids</taxon>
        <taxon>Sapindales</taxon>
        <taxon>Sapindaceae</taxon>
        <taxon>Xanthoceroideae</taxon>
        <taxon>Xanthoceras</taxon>
    </lineage>
</organism>
<evidence type="ECO:0000313" key="4">
    <source>
        <dbReference type="EMBL" id="KAH7565100.1"/>
    </source>
</evidence>
<proteinExistence type="predicted"/>
<dbReference type="Proteomes" id="UP000827721">
    <property type="component" value="Unassembled WGS sequence"/>
</dbReference>
<protein>
    <recommendedName>
        <fullName evidence="3">Disease resistance protein At4g27190-like leucine-rich repeats domain-containing protein</fullName>
    </recommendedName>
</protein>
<gene>
    <name evidence="4" type="ORF">JRO89_XS09G0132100</name>
</gene>
<accession>A0ABQ8HL83</accession>
<dbReference type="PANTHER" id="PTHR33463:SF180">
    <property type="entry name" value="DISEASE RESISTANCE PROTEIN RPS5"/>
    <property type="match status" value="1"/>
</dbReference>
<feature type="domain" description="Disease resistance protein At4g27190-like leucine-rich repeats" evidence="3">
    <location>
        <begin position="135"/>
        <end position="231"/>
    </location>
</feature>
<evidence type="ECO:0000259" key="3">
    <source>
        <dbReference type="Pfam" id="PF23247"/>
    </source>
</evidence>
<dbReference type="EMBL" id="JAFEMO010000009">
    <property type="protein sequence ID" value="KAH7565100.1"/>
    <property type="molecule type" value="Genomic_DNA"/>
</dbReference>